<feature type="site" description="Important for substrate specificity" evidence="4">
    <location>
        <position position="229"/>
    </location>
</feature>
<keyword evidence="1 4" id="KW-0328">Glycosyltransferase</keyword>
<comment type="subunit">
    <text evidence="4">Homohexamer. Dimer of a homotrimer.</text>
</comment>
<comment type="function">
    <text evidence="4">Catalyzes the reversible phosphorylation of S-methyl-5'-thioadenosine (MTA) to adenine and 5-methylthioribose-1-phosphate. Involved in the breakdown of MTA, a major by-product of polyamine biosynthesis. Responsible for the first step in the methionine salvage pathway after MTA has been generated from S-adenosylmethionine. Has broad substrate specificity with 6-aminopurine nucleosides as preferred substrates.</text>
</comment>
<comment type="pathway">
    <text evidence="4">Amino-acid biosynthesis; L-methionine biosynthesis via salvage pathway; S-methyl-5-thio-alpha-D-ribose 1-phosphate from S-methyl-5'-thioadenosine (phosphorylase route): step 1/1.</text>
</comment>
<dbReference type="UniPathway" id="UPA00904">
    <property type="reaction ID" value="UER00873"/>
</dbReference>
<dbReference type="NCBIfam" id="TIGR01694">
    <property type="entry name" value="MTAP"/>
    <property type="match status" value="1"/>
</dbReference>
<feature type="site" description="Important for substrate specificity" evidence="4">
    <location>
        <position position="175"/>
    </location>
</feature>
<dbReference type="InterPro" id="IPR035994">
    <property type="entry name" value="Nucleoside_phosphorylase_sf"/>
</dbReference>
<comment type="caution">
    <text evidence="4">Lacks conserved residue(s) required for the propagation of feature annotation.</text>
</comment>
<dbReference type="FunFam" id="3.40.50.1580:FF:000012">
    <property type="entry name" value="Probable 6-oxopurine nucleoside phosphorylase"/>
    <property type="match status" value="1"/>
</dbReference>
<proteinExistence type="inferred from homology"/>
<keyword evidence="3 4" id="KW-0660">Purine salvage</keyword>
<dbReference type="Gene3D" id="3.40.50.1580">
    <property type="entry name" value="Nucleoside phosphorylase domain"/>
    <property type="match status" value="1"/>
</dbReference>
<evidence type="ECO:0000313" key="6">
    <source>
        <dbReference type="EMBL" id="PIU47223.1"/>
    </source>
</evidence>
<dbReference type="InterPro" id="IPR010044">
    <property type="entry name" value="MTAP"/>
</dbReference>
<dbReference type="NCBIfam" id="NF006334">
    <property type="entry name" value="PRK08564.1"/>
    <property type="match status" value="1"/>
</dbReference>
<dbReference type="HAMAP" id="MF_01963">
    <property type="entry name" value="MTAP"/>
    <property type="match status" value="1"/>
</dbReference>
<dbReference type="SUPFAM" id="SSF53167">
    <property type="entry name" value="Purine and uridine phosphorylases"/>
    <property type="match status" value="1"/>
</dbReference>
<feature type="binding site" evidence="4">
    <location>
        <begin position="216"/>
        <end position="218"/>
    </location>
    <ligand>
        <name>substrate</name>
    </ligand>
</feature>
<feature type="binding site" evidence="4">
    <location>
        <begin position="62"/>
        <end position="63"/>
    </location>
    <ligand>
        <name>phosphate</name>
        <dbReference type="ChEBI" id="CHEBI:43474"/>
    </ligand>
</feature>
<evidence type="ECO:0000313" key="7">
    <source>
        <dbReference type="Proteomes" id="UP000228777"/>
    </source>
</evidence>
<evidence type="ECO:0000256" key="4">
    <source>
        <dbReference type="HAMAP-Rule" id="MF_01963"/>
    </source>
</evidence>
<gene>
    <name evidence="4" type="primary">mtnP</name>
    <name evidence="6" type="ORF">COS93_00385</name>
</gene>
<organism evidence="6 7">
    <name type="scientific">bacterium (Candidatus Gribaldobacteria) CG07_land_8_20_14_0_80_33_18</name>
    <dbReference type="NCBI Taxonomy" id="2014272"/>
    <lineage>
        <taxon>Bacteria</taxon>
        <taxon>Candidatus Gribaldobacteria</taxon>
    </lineage>
</organism>
<name>A0A2M6Z493_9BACT</name>
<feature type="binding site" evidence="4">
    <location>
        <position position="20"/>
    </location>
    <ligand>
        <name>phosphate</name>
        <dbReference type="ChEBI" id="CHEBI:43474"/>
    </ligand>
</feature>
<dbReference type="GO" id="GO:0005829">
    <property type="term" value="C:cytosol"/>
    <property type="evidence" value="ECO:0007669"/>
    <property type="project" value="TreeGrafter"/>
</dbReference>
<comment type="catalytic activity">
    <reaction evidence="4">
        <text>S-methyl-5'-thioadenosine + phosphate = 5-(methylsulfanyl)-alpha-D-ribose 1-phosphate + adenine</text>
        <dbReference type="Rhea" id="RHEA:11852"/>
        <dbReference type="ChEBI" id="CHEBI:16708"/>
        <dbReference type="ChEBI" id="CHEBI:17509"/>
        <dbReference type="ChEBI" id="CHEBI:43474"/>
        <dbReference type="ChEBI" id="CHEBI:58533"/>
        <dbReference type="EC" id="2.4.2.28"/>
    </reaction>
</comment>
<dbReference type="GO" id="GO:0006166">
    <property type="term" value="P:purine ribonucleoside salvage"/>
    <property type="evidence" value="ECO:0007669"/>
    <property type="project" value="UniProtKB-KW"/>
</dbReference>
<dbReference type="Proteomes" id="UP000228777">
    <property type="component" value="Unassembled WGS sequence"/>
</dbReference>
<dbReference type="GO" id="GO:0017061">
    <property type="term" value="F:S-methyl-5-thioadenosine phosphorylase activity"/>
    <property type="evidence" value="ECO:0007669"/>
    <property type="project" value="UniProtKB-UniRule"/>
</dbReference>
<reference evidence="7" key="1">
    <citation type="submission" date="2017-09" db="EMBL/GenBank/DDBJ databases">
        <title>Depth-based differentiation of microbial function through sediment-hosted aquifers and enrichment of novel symbionts in the deep terrestrial subsurface.</title>
        <authorList>
            <person name="Probst A.J."/>
            <person name="Ladd B."/>
            <person name="Jarett J.K."/>
            <person name="Geller-Mcgrath D.E."/>
            <person name="Sieber C.M.K."/>
            <person name="Emerson J.B."/>
            <person name="Anantharaman K."/>
            <person name="Thomas B.C."/>
            <person name="Malmstrom R."/>
            <person name="Stieglmeier M."/>
            <person name="Klingl A."/>
            <person name="Woyke T."/>
            <person name="Ryan C.M."/>
            <person name="Banfield J.F."/>
        </authorList>
    </citation>
    <scope>NUCLEOTIDE SEQUENCE [LARGE SCALE GENOMIC DNA]</scope>
</reference>
<evidence type="ECO:0000259" key="5">
    <source>
        <dbReference type="Pfam" id="PF01048"/>
    </source>
</evidence>
<accession>A0A2M6Z493</accession>
<dbReference type="InterPro" id="IPR000845">
    <property type="entry name" value="Nucleoside_phosphorylase_d"/>
</dbReference>
<dbReference type="AlphaFoldDB" id="A0A2M6Z493"/>
<comment type="similarity">
    <text evidence="4">Belongs to the PNP/MTAP phosphorylase family. MTAP subfamily.</text>
</comment>
<dbReference type="CDD" id="cd09010">
    <property type="entry name" value="MTAP_SsMTAPII_like_MTIP"/>
    <property type="match status" value="1"/>
</dbReference>
<keyword evidence="2 4" id="KW-0808">Transferase</keyword>
<evidence type="ECO:0000256" key="3">
    <source>
        <dbReference type="ARBA" id="ARBA00022726"/>
    </source>
</evidence>
<evidence type="ECO:0000256" key="2">
    <source>
        <dbReference type="ARBA" id="ARBA00022679"/>
    </source>
</evidence>
<dbReference type="GO" id="GO:0019509">
    <property type="term" value="P:L-methionine salvage from methylthioadenosine"/>
    <property type="evidence" value="ECO:0007669"/>
    <property type="project" value="UniProtKB-UniRule"/>
</dbReference>
<dbReference type="Pfam" id="PF01048">
    <property type="entry name" value="PNP_UDP_1"/>
    <property type="match status" value="1"/>
</dbReference>
<feature type="binding site" evidence="4">
    <location>
        <position position="193"/>
    </location>
    <ligand>
        <name>phosphate</name>
        <dbReference type="ChEBI" id="CHEBI:43474"/>
    </ligand>
</feature>
<protein>
    <recommendedName>
        <fullName evidence="4">S-methyl-5'-thioadenosine phosphorylase</fullName>
        <ecNumber evidence="4">2.4.2.28</ecNumber>
    </recommendedName>
    <alternativeName>
        <fullName evidence="4">5'-methylthioadenosine phosphorylase</fullName>
        <shortName evidence="4">MTA phosphorylase</shortName>
        <shortName evidence="4">MTAP</shortName>
    </alternativeName>
</protein>
<comment type="caution">
    <text evidence="6">The sequence shown here is derived from an EMBL/GenBank/DDBJ whole genome shotgun (WGS) entry which is preliminary data.</text>
</comment>
<dbReference type="NCBIfam" id="NF006599">
    <property type="entry name" value="PRK09136.1"/>
    <property type="match status" value="1"/>
</dbReference>
<feature type="domain" description="Nucleoside phosphorylase" evidence="5">
    <location>
        <begin position="13"/>
        <end position="251"/>
    </location>
</feature>
<dbReference type="EMBL" id="PEWP01000009">
    <property type="protein sequence ID" value="PIU47223.1"/>
    <property type="molecule type" value="Genomic_DNA"/>
</dbReference>
<feature type="binding site" evidence="4">
    <location>
        <position position="192"/>
    </location>
    <ligand>
        <name>substrate</name>
    </ligand>
</feature>
<evidence type="ECO:0000256" key="1">
    <source>
        <dbReference type="ARBA" id="ARBA00022676"/>
    </source>
</evidence>
<dbReference type="PANTHER" id="PTHR42679:SF3">
    <property type="entry name" value="S-METHYL-5'-THIOADENOSINE PHOSPHORYLASE"/>
    <property type="match status" value="1"/>
</dbReference>
<sequence>MKINNAKTKETAKIAVIGGSGIYDLNERSNVKTLKVDTPFGSPSSLIELGDFFGEKIAFLARHGKKHIIPPHLVNYQANIWALAQIGVKRIISVCAVGSLKENYKPGEIVIPDQFIDFTKKRNYSFYNKGRVFHISTADPFCPYLRKLFYQEAKKLKILVKARATYICIEGPRFSTRAESKMFRNFADIIGMTLVPEAQLARELELCYLSLAIITDYDVGLGKEKPVDAQKVLKTMAKSAKNLKNLLKETIPKIKLERDCFCKNALENAAL</sequence>
<dbReference type="PANTHER" id="PTHR42679">
    <property type="entry name" value="S-METHYL-5'-THIOADENOSINE PHOSPHORYLASE"/>
    <property type="match status" value="1"/>
</dbReference>
<dbReference type="EC" id="2.4.2.28" evidence="4"/>